<dbReference type="Pfam" id="PF00120">
    <property type="entry name" value="Gln-synt_C"/>
    <property type="match status" value="2"/>
</dbReference>
<dbReference type="GO" id="GO:0006542">
    <property type="term" value="P:glutamine biosynthetic process"/>
    <property type="evidence" value="ECO:0007669"/>
    <property type="project" value="InterPro"/>
</dbReference>
<dbReference type="InterPro" id="IPR008146">
    <property type="entry name" value="Gln_synth_cat_dom"/>
</dbReference>
<organism evidence="3">
    <name type="scientific">marine metagenome</name>
    <dbReference type="NCBI Taxonomy" id="408172"/>
    <lineage>
        <taxon>unclassified sequences</taxon>
        <taxon>metagenomes</taxon>
        <taxon>ecological metagenomes</taxon>
    </lineage>
</organism>
<dbReference type="GO" id="GO:0004356">
    <property type="term" value="F:glutamine synthetase activity"/>
    <property type="evidence" value="ECO:0007669"/>
    <property type="project" value="InterPro"/>
</dbReference>
<dbReference type="SMART" id="SM01230">
    <property type="entry name" value="Gln-synt_C"/>
    <property type="match status" value="1"/>
</dbReference>
<name>A0A381TWG2_9ZZZZ</name>
<keyword evidence="1" id="KW-0436">Ligase</keyword>
<dbReference type="PANTHER" id="PTHR43785">
    <property type="entry name" value="GAMMA-GLUTAMYLPUTRESCINE SYNTHETASE"/>
    <property type="match status" value="1"/>
</dbReference>
<sequence length="493" mass="55553">VSETDLEQYVNAAGRDTLVRDVRRKIEELGINYIYYQFVSVTGRIVGKGIPSDHWEAIAERGFQLVYGSTANLYTDRHSNYIGYGPEASELVGIPDPETFCQLPWDKRVARVFCTCFRNREENESPGGFLTADCRGNLRRIHNEFKAKHNGLHLRHGTEPEMMWLKKGEDGLPDGGVSKPNCYHLDQFEILRPVFLKVIEYSQAMGLDMIQGDHEDAPGQLELNFMFDDALRTCDRLTTYRQICAAVAREFDLIACFMSKPFMGVSASGCHHNMSLWQGGKETVVNTAHVDSKPGLDGTFTYLKGGENTFLPDPKIDPRKPGPIGLQCIGGVMEHVGALTALGSSTANSYRRLWDTGFWAPVYADWGYQNRTCALRISAPGRFEYRSVDSMVNPYLMAGGLIKAFDDGISRDLDPGEPEERNIYEAMEAGKVVKKLPMSLGEALDRLEADEVVLSALPDEMAKVFFHYKRDEWEKFNATVTNWDLESYWDCLP</sequence>
<proteinExistence type="predicted"/>
<dbReference type="Gene3D" id="3.30.590.10">
    <property type="entry name" value="Glutamine synthetase/guanido kinase, catalytic domain"/>
    <property type="match status" value="1"/>
</dbReference>
<dbReference type="EMBL" id="UINC01005133">
    <property type="protein sequence ID" value="SVA19307.1"/>
    <property type="molecule type" value="Genomic_DNA"/>
</dbReference>
<dbReference type="AlphaFoldDB" id="A0A381TWG2"/>
<gene>
    <name evidence="3" type="ORF">METZ01_LOCUS72161</name>
</gene>
<dbReference type="PROSITE" id="PS51987">
    <property type="entry name" value="GS_CATALYTIC"/>
    <property type="match status" value="1"/>
</dbReference>
<dbReference type="PANTHER" id="PTHR43785:SF12">
    <property type="entry name" value="TYPE-1 GLUTAMINE SYNTHETASE 2"/>
    <property type="match status" value="1"/>
</dbReference>
<dbReference type="Gene3D" id="3.10.20.70">
    <property type="entry name" value="Glutamine synthetase, N-terminal domain"/>
    <property type="match status" value="1"/>
</dbReference>
<dbReference type="InterPro" id="IPR014746">
    <property type="entry name" value="Gln_synth/guanido_kin_cat_dom"/>
</dbReference>
<reference evidence="3" key="1">
    <citation type="submission" date="2018-05" db="EMBL/GenBank/DDBJ databases">
        <authorList>
            <person name="Lanie J.A."/>
            <person name="Ng W.-L."/>
            <person name="Kazmierczak K.M."/>
            <person name="Andrzejewski T.M."/>
            <person name="Davidsen T.M."/>
            <person name="Wayne K.J."/>
            <person name="Tettelin H."/>
            <person name="Glass J.I."/>
            <person name="Rusch D."/>
            <person name="Podicherti R."/>
            <person name="Tsui H.-C.T."/>
            <person name="Winkler M.E."/>
        </authorList>
    </citation>
    <scope>NUCLEOTIDE SEQUENCE</scope>
</reference>
<protein>
    <recommendedName>
        <fullName evidence="2">GS catalytic domain-containing protein</fullName>
    </recommendedName>
</protein>
<feature type="domain" description="GS catalytic" evidence="2">
    <location>
        <begin position="134"/>
        <end position="493"/>
    </location>
</feature>
<dbReference type="SUPFAM" id="SSF55931">
    <property type="entry name" value="Glutamine synthetase/guanido kinase"/>
    <property type="match status" value="1"/>
</dbReference>
<feature type="non-terminal residue" evidence="3">
    <location>
        <position position="1"/>
    </location>
</feature>
<evidence type="ECO:0000259" key="2">
    <source>
        <dbReference type="PROSITE" id="PS51987"/>
    </source>
</evidence>
<evidence type="ECO:0000313" key="3">
    <source>
        <dbReference type="EMBL" id="SVA19307.1"/>
    </source>
</evidence>
<evidence type="ECO:0000256" key="1">
    <source>
        <dbReference type="ARBA" id="ARBA00022598"/>
    </source>
</evidence>
<accession>A0A381TWG2</accession>
<dbReference type="SUPFAM" id="SSF54368">
    <property type="entry name" value="Glutamine synthetase, N-terminal domain"/>
    <property type="match status" value="1"/>
</dbReference>
<dbReference type="InterPro" id="IPR036651">
    <property type="entry name" value="Gln_synt_N_sf"/>
</dbReference>